<gene>
    <name evidence="20" type="ORF">Aud_000872</name>
</gene>
<comment type="caution">
    <text evidence="16">Lacks conserved residue(s) required for the propagation of feature annotation.</text>
</comment>
<comment type="subcellular location">
    <subcellularLocation>
        <location evidence="3">Secreted</location>
    </subcellularLocation>
    <subcellularLocation>
        <location evidence="2">Vacuole</location>
    </subcellularLocation>
</comment>
<dbReference type="GO" id="GO:0005576">
    <property type="term" value="C:extracellular region"/>
    <property type="evidence" value="ECO:0007669"/>
    <property type="project" value="UniProtKB-SubCell"/>
</dbReference>
<name>A0A8E0UX75_9EURO</name>
<dbReference type="Gene3D" id="3.30.70.340">
    <property type="entry name" value="Metallocarboxypeptidase-like"/>
    <property type="match status" value="1"/>
</dbReference>
<evidence type="ECO:0000256" key="8">
    <source>
        <dbReference type="ARBA" id="ARBA00022729"/>
    </source>
</evidence>
<dbReference type="Proteomes" id="UP000036893">
    <property type="component" value="Unassembled WGS sequence"/>
</dbReference>
<dbReference type="FunFam" id="3.40.630.10:FF:000060">
    <property type="entry name" value="Putative metallocarboxypeptidase ecm14"/>
    <property type="match status" value="1"/>
</dbReference>
<reference evidence="20" key="1">
    <citation type="journal article" date="2015" name="Genome Announc.">
        <title>Draft Genome Sequence of the Pathogenic Filamentous Fungus Aspergillus udagawae Strain IFM 46973T.</title>
        <authorList>
            <person name="Kusuya Y."/>
            <person name="Takahashi-Nakaguchi A."/>
            <person name="Takahashi H."/>
            <person name="Yaguchi T."/>
        </authorList>
    </citation>
    <scope>NUCLEOTIDE SEQUENCE</scope>
    <source>
        <strain evidence="20">IFM 46973</strain>
    </source>
</reference>
<dbReference type="PANTHER" id="PTHR11705:SF147">
    <property type="entry name" value="INACTIVE METALLOCARBOXYPEPTIDASE ECM14"/>
    <property type="match status" value="1"/>
</dbReference>
<dbReference type="AlphaFoldDB" id="A0A8E0UX75"/>
<evidence type="ECO:0000256" key="7">
    <source>
        <dbReference type="ARBA" id="ARBA00022723"/>
    </source>
</evidence>
<feature type="region of interest" description="Disordered" evidence="17">
    <location>
        <begin position="545"/>
        <end position="592"/>
    </location>
</feature>
<evidence type="ECO:0000256" key="12">
    <source>
        <dbReference type="ARBA" id="ARBA00023316"/>
    </source>
</evidence>
<evidence type="ECO:0000256" key="10">
    <source>
        <dbReference type="ARBA" id="ARBA00023157"/>
    </source>
</evidence>
<dbReference type="RefSeq" id="XP_043142311.1">
    <property type="nucleotide sequence ID" value="XM_043286376.1"/>
</dbReference>
<comment type="similarity">
    <text evidence="4 16">Belongs to the peptidase M14 family.</text>
</comment>
<evidence type="ECO:0000256" key="17">
    <source>
        <dbReference type="SAM" id="MobiDB-lite"/>
    </source>
</evidence>
<comment type="function">
    <text evidence="13">Inactive carboxypeptidase that may play a role in cell wall organization and biogenesis.</text>
</comment>
<keyword evidence="9" id="KW-0862">Zinc</keyword>
<dbReference type="InterPro" id="IPR036990">
    <property type="entry name" value="M14A-like_propep"/>
</dbReference>
<feature type="chain" id="PRO_5034425831" description="Inactive metallocarboxypeptidase ECM14" evidence="18">
    <location>
        <begin position="21"/>
        <end position="592"/>
    </location>
</feature>
<evidence type="ECO:0000313" key="21">
    <source>
        <dbReference type="Proteomes" id="UP000036893"/>
    </source>
</evidence>
<dbReference type="GO" id="GO:0004181">
    <property type="term" value="F:metallocarboxypeptidase activity"/>
    <property type="evidence" value="ECO:0007669"/>
    <property type="project" value="InterPro"/>
</dbReference>
<dbReference type="SUPFAM" id="SSF53187">
    <property type="entry name" value="Zn-dependent exopeptidases"/>
    <property type="match status" value="1"/>
</dbReference>
<protein>
    <recommendedName>
        <fullName evidence="14">Inactive metallocarboxypeptidase ECM14</fullName>
    </recommendedName>
    <alternativeName>
        <fullName evidence="15">Inactive metallocarboxypeptidase ecm14</fullName>
    </alternativeName>
</protein>
<dbReference type="Gene3D" id="3.40.630.10">
    <property type="entry name" value="Zn peptidases"/>
    <property type="match status" value="1"/>
</dbReference>
<accession>A0A8E0UX75</accession>
<evidence type="ECO:0000256" key="1">
    <source>
        <dbReference type="ARBA" id="ARBA00001947"/>
    </source>
</evidence>
<dbReference type="GO" id="GO:0006508">
    <property type="term" value="P:proteolysis"/>
    <property type="evidence" value="ECO:0007669"/>
    <property type="project" value="InterPro"/>
</dbReference>
<dbReference type="GO" id="GO:0008270">
    <property type="term" value="F:zinc ion binding"/>
    <property type="evidence" value="ECO:0007669"/>
    <property type="project" value="InterPro"/>
</dbReference>
<evidence type="ECO:0000256" key="6">
    <source>
        <dbReference type="ARBA" id="ARBA00022554"/>
    </source>
</evidence>
<keyword evidence="6" id="KW-0926">Vacuole</keyword>
<dbReference type="GO" id="GO:0071555">
    <property type="term" value="P:cell wall organization"/>
    <property type="evidence" value="ECO:0007669"/>
    <property type="project" value="UniProtKB-KW"/>
</dbReference>
<feature type="domain" description="Peptidase M14" evidence="19">
    <location>
        <begin position="198"/>
        <end position="530"/>
    </location>
</feature>
<evidence type="ECO:0000256" key="3">
    <source>
        <dbReference type="ARBA" id="ARBA00004613"/>
    </source>
</evidence>
<evidence type="ECO:0000256" key="4">
    <source>
        <dbReference type="ARBA" id="ARBA00005988"/>
    </source>
</evidence>
<evidence type="ECO:0000313" key="20">
    <source>
        <dbReference type="EMBL" id="GIC85045.1"/>
    </source>
</evidence>
<dbReference type="SMART" id="SM00631">
    <property type="entry name" value="Zn_pept"/>
    <property type="match status" value="1"/>
</dbReference>
<evidence type="ECO:0000256" key="11">
    <source>
        <dbReference type="ARBA" id="ARBA00023180"/>
    </source>
</evidence>
<organism evidence="20 21">
    <name type="scientific">Aspergillus udagawae</name>
    <dbReference type="NCBI Taxonomy" id="91492"/>
    <lineage>
        <taxon>Eukaryota</taxon>
        <taxon>Fungi</taxon>
        <taxon>Dikarya</taxon>
        <taxon>Ascomycota</taxon>
        <taxon>Pezizomycotina</taxon>
        <taxon>Eurotiomycetes</taxon>
        <taxon>Eurotiomycetidae</taxon>
        <taxon>Eurotiales</taxon>
        <taxon>Aspergillaceae</taxon>
        <taxon>Aspergillus</taxon>
        <taxon>Aspergillus subgen. Fumigati</taxon>
    </lineage>
</organism>
<keyword evidence="7" id="KW-0479">Metal-binding</keyword>
<evidence type="ECO:0000256" key="14">
    <source>
        <dbReference type="ARBA" id="ARBA00026187"/>
    </source>
</evidence>
<evidence type="ECO:0000259" key="19">
    <source>
        <dbReference type="PROSITE" id="PS52035"/>
    </source>
</evidence>
<evidence type="ECO:0000256" key="13">
    <source>
        <dbReference type="ARBA" id="ARBA00025210"/>
    </source>
</evidence>
<evidence type="ECO:0000256" key="9">
    <source>
        <dbReference type="ARBA" id="ARBA00022833"/>
    </source>
</evidence>
<dbReference type="CDD" id="cd03860">
    <property type="entry name" value="M14_CP_A-B_like"/>
    <property type="match status" value="1"/>
</dbReference>
<dbReference type="PROSITE" id="PS52035">
    <property type="entry name" value="PEPTIDASE_M14"/>
    <property type="match status" value="1"/>
</dbReference>
<evidence type="ECO:0000256" key="15">
    <source>
        <dbReference type="ARBA" id="ARBA00026213"/>
    </source>
</evidence>
<keyword evidence="8 18" id="KW-0732">Signal</keyword>
<dbReference type="PROSITE" id="PS00132">
    <property type="entry name" value="CARBOXYPEPT_ZN_1"/>
    <property type="match status" value="1"/>
</dbReference>
<dbReference type="InterPro" id="IPR000834">
    <property type="entry name" value="Peptidase_M14"/>
</dbReference>
<feature type="signal peptide" evidence="18">
    <location>
        <begin position="1"/>
        <end position="20"/>
    </location>
</feature>
<keyword evidence="5" id="KW-0964">Secreted</keyword>
<evidence type="ECO:0000256" key="2">
    <source>
        <dbReference type="ARBA" id="ARBA00004116"/>
    </source>
</evidence>
<feature type="region of interest" description="Disordered" evidence="17">
    <location>
        <begin position="448"/>
        <end position="472"/>
    </location>
</feature>
<dbReference type="InterPro" id="IPR057246">
    <property type="entry name" value="CARBOXYPEPT_ZN_1"/>
</dbReference>
<dbReference type="GeneID" id="66988348"/>
<evidence type="ECO:0000256" key="18">
    <source>
        <dbReference type="SAM" id="SignalP"/>
    </source>
</evidence>
<dbReference type="PANTHER" id="PTHR11705">
    <property type="entry name" value="PROTEASE FAMILY M14 CARBOXYPEPTIDASE A,B"/>
    <property type="match status" value="1"/>
</dbReference>
<dbReference type="GO" id="GO:0005773">
    <property type="term" value="C:vacuole"/>
    <property type="evidence" value="ECO:0007669"/>
    <property type="project" value="UniProtKB-SubCell"/>
</dbReference>
<sequence>MRLLLSVLLLLVASLGLVSAVPAGSSITPPPPIEPIQLLSSRSTDSRRPWIRVRDWVIETIWGISRDSSHHRSVKDSPRSHSPSRSLTRYGSDVVLRFQLRNAEEAEALAEATDVLFLDVWASTSEFVDIRLAQEVIPSLLGLLPDSLRTAYTPLIDNLAEMIYATYPTRRPTGLEDHPGFISSVRQSTQFGDLFFRDYQPLSVIVPWMRLMASMFSSHVQLINVGVSYEGREIPALRLGTRGRTAEPYPRKTIVVVGGSHAREWISTSTVTYVAYSLITRYGKSQEVTRLLEDFDWVLVPTLNPDGYVYTWESDRLWRKNRQNTSLHFCPGIDLDRAWEFQWDGERTRSNPCSENYAGTEPFEGMEAHQLAQWALNETQANNAKIVGFLDLHSYSQQILYPFSFSCSSIPPTLESLEELGMGLAKVIRLTTHEIYDVTSACEGTVTAEADADDQSRGRNSPPKKSAVFPTGGSSGGSALDWFYHQLHTDYAYQIKLRDRGSYGFLLPSEYIVPTGKEIFNVVLTFGKFLVGDLAHAVDLDWDGELQRTEPEDTPASRDEKPASATQQVLQADVEDEETEWVEQARSEFGRR</sequence>
<evidence type="ECO:0000256" key="5">
    <source>
        <dbReference type="ARBA" id="ARBA00022525"/>
    </source>
</evidence>
<comment type="caution">
    <text evidence="20">The sequence shown here is derived from an EMBL/GenBank/DDBJ whole genome shotgun (WGS) entry which is preliminary data.</text>
</comment>
<evidence type="ECO:0000256" key="16">
    <source>
        <dbReference type="PROSITE-ProRule" id="PRU01379"/>
    </source>
</evidence>
<dbReference type="Pfam" id="PF00246">
    <property type="entry name" value="Peptidase_M14"/>
    <property type="match status" value="1"/>
</dbReference>
<dbReference type="EMBL" id="BBXM02000001">
    <property type="protein sequence ID" value="GIC85045.1"/>
    <property type="molecule type" value="Genomic_DNA"/>
</dbReference>
<comment type="cofactor">
    <cofactor evidence="1">
        <name>Zn(2+)</name>
        <dbReference type="ChEBI" id="CHEBI:29105"/>
    </cofactor>
</comment>
<feature type="compositionally biased region" description="Basic and acidic residues" evidence="17">
    <location>
        <begin position="583"/>
        <end position="592"/>
    </location>
</feature>
<keyword evidence="12" id="KW-0961">Cell wall biogenesis/degradation</keyword>
<proteinExistence type="inferred from homology"/>
<keyword evidence="10" id="KW-1015">Disulfide bond</keyword>
<keyword evidence="11" id="KW-0325">Glycoprotein</keyword>
<dbReference type="PRINTS" id="PR00765">
    <property type="entry name" value="CRBOXYPTASEA"/>
</dbReference>
<feature type="compositionally biased region" description="Basic and acidic residues" evidence="17">
    <location>
        <begin position="545"/>
        <end position="562"/>
    </location>
</feature>
<reference evidence="20" key="2">
    <citation type="submission" date="2021-01" db="EMBL/GenBank/DDBJ databases">
        <title>Pan-genome distribution and transcriptional activeness of fungal secondary metabolism genes in Aspergillus section Fumigati.</title>
        <authorList>
            <person name="Takahashi H."/>
            <person name="Umemura M."/>
            <person name="Ninomiya A."/>
            <person name="Kusuya Y."/>
            <person name="Urayama S."/>
            <person name="Shimizu M."/>
            <person name="Watanabe A."/>
            <person name="Kamei K."/>
            <person name="Yaguchi T."/>
            <person name="Hagiwara D."/>
        </authorList>
    </citation>
    <scope>NUCLEOTIDE SEQUENCE</scope>
    <source>
        <strain evidence="20">IFM 46973</strain>
    </source>
</reference>